<accession>A0A6V7UCA1</accession>
<feature type="signal peptide" evidence="1">
    <location>
        <begin position="1"/>
        <end position="17"/>
    </location>
</feature>
<evidence type="ECO:0000313" key="3">
    <source>
        <dbReference type="Proteomes" id="UP000580250"/>
    </source>
</evidence>
<protein>
    <submittedName>
        <fullName evidence="2">Uncharacterized protein</fullName>
    </submittedName>
</protein>
<evidence type="ECO:0000313" key="2">
    <source>
        <dbReference type="EMBL" id="CAD2153227.1"/>
    </source>
</evidence>
<feature type="chain" id="PRO_5027884115" evidence="1">
    <location>
        <begin position="18"/>
        <end position="186"/>
    </location>
</feature>
<evidence type="ECO:0000256" key="1">
    <source>
        <dbReference type="SAM" id="SignalP"/>
    </source>
</evidence>
<name>A0A6V7UCA1_MELEN</name>
<reference evidence="2 3" key="1">
    <citation type="submission" date="2020-08" db="EMBL/GenBank/DDBJ databases">
        <authorList>
            <person name="Koutsovoulos G."/>
            <person name="Danchin GJ E."/>
        </authorList>
    </citation>
    <scope>NUCLEOTIDE SEQUENCE [LARGE SCALE GENOMIC DNA]</scope>
</reference>
<gene>
    <name evidence="2" type="ORF">MENT_LOCUS11054</name>
</gene>
<dbReference type="OrthoDB" id="10487489at2759"/>
<sequence length="186" mass="22221">MFFKIIILLIFLPKENALPNPFNALCNLYNAKNFLFNPLNGSAEIMLENYYKEFLTTKDPFEIDKMYMKISIVSHIFMVDLAMDIKEPGREIGFLLRKACLYPLFIPYKAALCSLISFKGEYNEELKQKIYGKKYKKLPKLNCFLTDLTKFDEIIKEYQEEIWDTNFIVFVKYFIDERKSFQKFLR</sequence>
<dbReference type="Proteomes" id="UP000580250">
    <property type="component" value="Unassembled WGS sequence"/>
</dbReference>
<organism evidence="2 3">
    <name type="scientific">Meloidogyne enterolobii</name>
    <name type="common">Root-knot nematode worm</name>
    <name type="synonym">Meloidogyne mayaguensis</name>
    <dbReference type="NCBI Taxonomy" id="390850"/>
    <lineage>
        <taxon>Eukaryota</taxon>
        <taxon>Metazoa</taxon>
        <taxon>Ecdysozoa</taxon>
        <taxon>Nematoda</taxon>
        <taxon>Chromadorea</taxon>
        <taxon>Rhabditida</taxon>
        <taxon>Tylenchina</taxon>
        <taxon>Tylenchomorpha</taxon>
        <taxon>Tylenchoidea</taxon>
        <taxon>Meloidogynidae</taxon>
        <taxon>Meloidogyninae</taxon>
        <taxon>Meloidogyne</taxon>
    </lineage>
</organism>
<keyword evidence="1" id="KW-0732">Signal</keyword>
<dbReference type="EMBL" id="CAJEWN010000052">
    <property type="protein sequence ID" value="CAD2153227.1"/>
    <property type="molecule type" value="Genomic_DNA"/>
</dbReference>
<proteinExistence type="predicted"/>
<comment type="caution">
    <text evidence="2">The sequence shown here is derived from an EMBL/GenBank/DDBJ whole genome shotgun (WGS) entry which is preliminary data.</text>
</comment>
<dbReference type="AlphaFoldDB" id="A0A6V7UCA1"/>